<dbReference type="InterPro" id="IPR033468">
    <property type="entry name" value="Metaxin_GST"/>
</dbReference>
<dbReference type="SFLD" id="SFLDS00019">
    <property type="entry name" value="Glutathione_Transferase_(cytos"/>
    <property type="match status" value="1"/>
</dbReference>
<feature type="domain" description="GST N-terminal" evidence="1">
    <location>
        <begin position="1"/>
        <end position="101"/>
    </location>
</feature>
<dbReference type="InterPro" id="IPR010987">
    <property type="entry name" value="Glutathione-S-Trfase_C-like"/>
</dbReference>
<organism evidence="3 4">
    <name type="scientific">Dyella acidisoli</name>
    <dbReference type="NCBI Taxonomy" id="1867834"/>
    <lineage>
        <taxon>Bacteria</taxon>
        <taxon>Pseudomonadati</taxon>
        <taxon>Pseudomonadota</taxon>
        <taxon>Gammaproteobacteria</taxon>
        <taxon>Lysobacterales</taxon>
        <taxon>Rhodanobacteraceae</taxon>
        <taxon>Dyella</taxon>
    </lineage>
</organism>
<keyword evidence="4" id="KW-1185">Reference proteome</keyword>
<sequence length="268" mass="30186">MMLSVAKAQATPTFCADLMDMTTPSITLYVTRPGFDMPETSPFVIKSEVQLKMASLPYARESTIPPQAPKGKVPYMVDDGEVVCDSTFIRTHIERKYGVDLDAGLNEQQRAQSWAIERMLEDHLYFAMVWFRWIVPENFAKGPARFADRAPEAEREQMRRDMQASKNQDLRGHGIGRHSAGEIAALGVRSIDAVATLLGDRPYLMGERLSAVDAIAFGVLASILTPFFDTPLRDAVVGRPNLVAYVDRMMRRYYPEHEWEPLQQAEAV</sequence>
<dbReference type="PROSITE" id="PS50404">
    <property type="entry name" value="GST_NTER"/>
    <property type="match status" value="1"/>
</dbReference>
<evidence type="ECO:0000313" key="4">
    <source>
        <dbReference type="Proteomes" id="UP001156670"/>
    </source>
</evidence>
<dbReference type="InterPro" id="IPR026928">
    <property type="entry name" value="FAX/IsoI-like"/>
</dbReference>
<comment type="caution">
    <text evidence="3">The sequence shown here is derived from an EMBL/GenBank/DDBJ whole genome shotgun (WGS) entry which is preliminary data.</text>
</comment>
<dbReference type="PANTHER" id="PTHR12289">
    <property type="entry name" value="METAXIN RELATED"/>
    <property type="match status" value="1"/>
</dbReference>
<evidence type="ECO:0000259" key="1">
    <source>
        <dbReference type="PROSITE" id="PS50404"/>
    </source>
</evidence>
<proteinExistence type="predicted"/>
<dbReference type="PANTHER" id="PTHR12289:SF41">
    <property type="entry name" value="FAILED AXON CONNECTIONS-RELATED"/>
    <property type="match status" value="1"/>
</dbReference>
<dbReference type="Proteomes" id="UP001156670">
    <property type="component" value="Unassembled WGS sequence"/>
</dbReference>
<dbReference type="CDD" id="cd03193">
    <property type="entry name" value="GST_C_Metaxin"/>
    <property type="match status" value="1"/>
</dbReference>
<dbReference type="SFLD" id="SFLDG01180">
    <property type="entry name" value="SUF1"/>
    <property type="match status" value="1"/>
</dbReference>
<dbReference type="SFLD" id="SFLDG01200">
    <property type="entry name" value="SUF1.1"/>
    <property type="match status" value="1"/>
</dbReference>
<dbReference type="Pfam" id="PF17172">
    <property type="entry name" value="GST_N_4"/>
    <property type="match status" value="1"/>
</dbReference>
<dbReference type="InterPro" id="IPR004045">
    <property type="entry name" value="Glutathione_S-Trfase_N"/>
</dbReference>
<dbReference type="EMBL" id="BSOB01000014">
    <property type="protein sequence ID" value="GLQ92847.1"/>
    <property type="molecule type" value="Genomic_DNA"/>
</dbReference>
<feature type="domain" description="GST C-terminal" evidence="2">
    <location>
        <begin position="106"/>
        <end position="268"/>
    </location>
</feature>
<protein>
    <submittedName>
        <fullName evidence="3">Glutathione S-transferase</fullName>
    </submittedName>
</protein>
<evidence type="ECO:0000259" key="2">
    <source>
        <dbReference type="PROSITE" id="PS50405"/>
    </source>
</evidence>
<dbReference type="Gene3D" id="1.20.1050.10">
    <property type="match status" value="1"/>
</dbReference>
<evidence type="ECO:0000313" key="3">
    <source>
        <dbReference type="EMBL" id="GLQ92847.1"/>
    </source>
</evidence>
<accession>A0ABQ5XNA7</accession>
<dbReference type="InterPro" id="IPR036282">
    <property type="entry name" value="Glutathione-S-Trfase_C_sf"/>
</dbReference>
<dbReference type="InterPro" id="IPR050931">
    <property type="entry name" value="Mito_Protein_Transport_Metaxin"/>
</dbReference>
<dbReference type="InterPro" id="IPR040079">
    <property type="entry name" value="Glutathione_S-Trfase"/>
</dbReference>
<dbReference type="Gene3D" id="3.40.30.10">
    <property type="entry name" value="Glutaredoxin"/>
    <property type="match status" value="1"/>
</dbReference>
<dbReference type="PROSITE" id="PS50405">
    <property type="entry name" value="GST_CTER"/>
    <property type="match status" value="1"/>
</dbReference>
<dbReference type="SUPFAM" id="SSF52833">
    <property type="entry name" value="Thioredoxin-like"/>
    <property type="match status" value="1"/>
</dbReference>
<dbReference type="Pfam" id="PF17171">
    <property type="entry name" value="GST_C_6"/>
    <property type="match status" value="1"/>
</dbReference>
<name>A0ABQ5XNA7_9GAMM</name>
<gene>
    <name evidence="3" type="ORF">GCM10007901_17980</name>
</gene>
<dbReference type="InterPro" id="IPR012336">
    <property type="entry name" value="Thioredoxin-like_fold"/>
</dbReference>
<dbReference type="InterPro" id="IPR036249">
    <property type="entry name" value="Thioredoxin-like_sf"/>
</dbReference>
<dbReference type="SUPFAM" id="SSF47616">
    <property type="entry name" value="GST C-terminal domain-like"/>
    <property type="match status" value="1"/>
</dbReference>
<reference evidence="4" key="1">
    <citation type="journal article" date="2019" name="Int. J. Syst. Evol. Microbiol.">
        <title>The Global Catalogue of Microorganisms (GCM) 10K type strain sequencing project: providing services to taxonomists for standard genome sequencing and annotation.</title>
        <authorList>
            <consortium name="The Broad Institute Genomics Platform"/>
            <consortium name="The Broad Institute Genome Sequencing Center for Infectious Disease"/>
            <person name="Wu L."/>
            <person name="Ma J."/>
        </authorList>
    </citation>
    <scope>NUCLEOTIDE SEQUENCE [LARGE SCALE GENOMIC DNA]</scope>
    <source>
        <strain evidence="4">NBRC 111980</strain>
    </source>
</reference>